<dbReference type="EMBL" id="CP011545">
    <property type="protein sequence ID" value="AKK08202.1"/>
    <property type="molecule type" value="Genomic_DNA"/>
</dbReference>
<dbReference type="Proteomes" id="UP000035540">
    <property type="component" value="Chromosome"/>
</dbReference>
<evidence type="ECO:0000313" key="13">
    <source>
        <dbReference type="Proteomes" id="UP000035540"/>
    </source>
</evidence>
<feature type="transmembrane region" description="Helical" evidence="10">
    <location>
        <begin position="56"/>
        <end position="82"/>
    </location>
</feature>
<evidence type="ECO:0000256" key="8">
    <source>
        <dbReference type="ARBA" id="ARBA00023012"/>
    </source>
</evidence>
<dbReference type="AlphaFoldDB" id="A0A0G3HAP3"/>
<dbReference type="Pfam" id="PF07730">
    <property type="entry name" value="HisKA_3"/>
    <property type="match status" value="1"/>
</dbReference>
<feature type="transmembrane region" description="Helical" evidence="10">
    <location>
        <begin position="28"/>
        <end position="49"/>
    </location>
</feature>
<dbReference type="PANTHER" id="PTHR24421">
    <property type="entry name" value="NITRATE/NITRITE SENSOR PROTEIN NARX-RELATED"/>
    <property type="match status" value="1"/>
</dbReference>
<dbReference type="GO" id="GO:0005524">
    <property type="term" value="F:ATP binding"/>
    <property type="evidence" value="ECO:0007669"/>
    <property type="project" value="UniProtKB-KW"/>
</dbReference>
<keyword evidence="9" id="KW-0175">Coiled coil</keyword>
<evidence type="ECO:0000256" key="10">
    <source>
        <dbReference type="SAM" id="Phobius"/>
    </source>
</evidence>
<dbReference type="STRING" id="136857.CTEST_03765"/>
<dbReference type="EC" id="2.7.13.3" evidence="2"/>
<evidence type="ECO:0000256" key="3">
    <source>
        <dbReference type="ARBA" id="ARBA00022553"/>
    </source>
</evidence>
<feature type="domain" description="Signal transduction histidine kinase subgroup 3 dimerisation and phosphoacceptor" evidence="11">
    <location>
        <begin position="174"/>
        <end position="239"/>
    </location>
</feature>
<dbReference type="InterPro" id="IPR036890">
    <property type="entry name" value="HATPase_C_sf"/>
</dbReference>
<accession>A0A0G3HAP3</accession>
<evidence type="ECO:0000256" key="6">
    <source>
        <dbReference type="ARBA" id="ARBA00022777"/>
    </source>
</evidence>
<dbReference type="PATRIC" id="fig|136857.5.peg.743"/>
<sequence>MDRKLLGFFFGIAMFLFLSAVLSENRPVAWQLGGVVTAVILLVAWLAWIHQPRRSTALVFAVVSFVSFIVADSMVSIGIQWVTLVVVLFSLGRAWAVGYGVLVVVTTLLAHISIRSPLDRILLETIAAILIAAAGLALAELFQRNQRMLHELEDTNKMLRDSLRDSTELAYAHERERIAASLHDGLGHRLTTIGLGLDYSARMIDRDPHRAREEVQRARQSTTEALNLMRATVRAMRPVTISTIGTGSEADPALAETLREFAATFDSTSLAVTVVDETGDDRPSPARSAFIVRFVQEALTNVLRHSGADRAVITLVGQDISVSDNGHGNEADPSFGLSHLQQSAPTHGYRLEISPHGGIDGGSRLSLITAEAS</sequence>
<reference evidence="13" key="2">
    <citation type="submission" date="2015-05" db="EMBL/GenBank/DDBJ databases">
        <title>Complete genome sequence of Corynebacterium testudinoris DSM 44614, recovered from necrotic lesions in the mouth of a tortoise.</title>
        <authorList>
            <person name="Ruckert C."/>
            <person name="Albersmeier A."/>
            <person name="Winkler A."/>
            <person name="Tauch A."/>
        </authorList>
    </citation>
    <scope>NUCLEOTIDE SEQUENCE [LARGE SCALE GENOMIC DNA]</scope>
    <source>
        <strain evidence="13">DSM 44614</strain>
    </source>
</reference>
<protein>
    <recommendedName>
        <fullName evidence="2">histidine kinase</fullName>
        <ecNumber evidence="2">2.7.13.3</ecNumber>
    </recommendedName>
</protein>
<dbReference type="KEGG" id="cted:CTEST_03765"/>
<dbReference type="InterPro" id="IPR050482">
    <property type="entry name" value="Sensor_HK_TwoCompSys"/>
</dbReference>
<dbReference type="OrthoDB" id="227596at2"/>
<feature type="transmembrane region" description="Helical" evidence="10">
    <location>
        <begin position="121"/>
        <end position="142"/>
    </location>
</feature>
<feature type="transmembrane region" description="Helical" evidence="10">
    <location>
        <begin position="5"/>
        <end position="22"/>
    </location>
</feature>
<evidence type="ECO:0000256" key="4">
    <source>
        <dbReference type="ARBA" id="ARBA00022679"/>
    </source>
</evidence>
<dbReference type="RefSeq" id="WP_047252597.1">
    <property type="nucleotide sequence ID" value="NZ_CP011545.1"/>
</dbReference>
<evidence type="ECO:0000256" key="7">
    <source>
        <dbReference type="ARBA" id="ARBA00022840"/>
    </source>
</evidence>
<feature type="transmembrane region" description="Helical" evidence="10">
    <location>
        <begin position="94"/>
        <end position="114"/>
    </location>
</feature>
<keyword evidence="4" id="KW-0808">Transferase</keyword>
<dbReference type="InterPro" id="IPR011712">
    <property type="entry name" value="Sig_transdc_His_kin_sub3_dim/P"/>
</dbReference>
<dbReference type="GO" id="GO:0046983">
    <property type="term" value="F:protein dimerization activity"/>
    <property type="evidence" value="ECO:0007669"/>
    <property type="project" value="InterPro"/>
</dbReference>
<keyword evidence="6 12" id="KW-0418">Kinase</keyword>
<evidence type="ECO:0000313" key="12">
    <source>
        <dbReference type="EMBL" id="AKK08202.1"/>
    </source>
</evidence>
<dbReference type="SUPFAM" id="SSF55874">
    <property type="entry name" value="ATPase domain of HSP90 chaperone/DNA topoisomerase II/histidine kinase"/>
    <property type="match status" value="1"/>
</dbReference>
<evidence type="ECO:0000256" key="2">
    <source>
        <dbReference type="ARBA" id="ARBA00012438"/>
    </source>
</evidence>
<dbReference type="PANTHER" id="PTHR24421:SF10">
    <property type="entry name" value="NITRATE_NITRITE SENSOR PROTEIN NARQ"/>
    <property type="match status" value="1"/>
</dbReference>
<evidence type="ECO:0000256" key="5">
    <source>
        <dbReference type="ARBA" id="ARBA00022741"/>
    </source>
</evidence>
<keyword evidence="7" id="KW-0067">ATP-binding</keyword>
<evidence type="ECO:0000256" key="9">
    <source>
        <dbReference type="SAM" id="Coils"/>
    </source>
</evidence>
<proteinExistence type="predicted"/>
<gene>
    <name evidence="12" type="ORF">CTEST_03765</name>
</gene>
<dbReference type="GO" id="GO:0016020">
    <property type="term" value="C:membrane"/>
    <property type="evidence" value="ECO:0007669"/>
    <property type="project" value="InterPro"/>
</dbReference>
<keyword evidence="3" id="KW-0597">Phosphoprotein</keyword>
<evidence type="ECO:0000259" key="11">
    <source>
        <dbReference type="Pfam" id="PF07730"/>
    </source>
</evidence>
<keyword evidence="10" id="KW-0812">Transmembrane</keyword>
<name>A0A0G3HAP3_9CORY</name>
<dbReference type="Gene3D" id="3.30.565.10">
    <property type="entry name" value="Histidine kinase-like ATPase, C-terminal domain"/>
    <property type="match status" value="1"/>
</dbReference>
<comment type="catalytic activity">
    <reaction evidence="1">
        <text>ATP + protein L-histidine = ADP + protein N-phospho-L-histidine.</text>
        <dbReference type="EC" id="2.7.13.3"/>
    </reaction>
</comment>
<keyword evidence="10" id="KW-1133">Transmembrane helix</keyword>
<keyword evidence="10" id="KW-0472">Membrane</keyword>
<organism evidence="12 13">
    <name type="scientific">Corynebacterium testudinoris</name>
    <dbReference type="NCBI Taxonomy" id="136857"/>
    <lineage>
        <taxon>Bacteria</taxon>
        <taxon>Bacillati</taxon>
        <taxon>Actinomycetota</taxon>
        <taxon>Actinomycetes</taxon>
        <taxon>Mycobacteriales</taxon>
        <taxon>Corynebacteriaceae</taxon>
        <taxon>Corynebacterium</taxon>
    </lineage>
</organism>
<feature type="coiled-coil region" evidence="9">
    <location>
        <begin position="138"/>
        <end position="169"/>
    </location>
</feature>
<keyword evidence="5" id="KW-0547">Nucleotide-binding</keyword>
<dbReference type="Gene3D" id="1.20.5.1930">
    <property type="match status" value="1"/>
</dbReference>
<keyword evidence="13" id="KW-1185">Reference proteome</keyword>
<dbReference type="GO" id="GO:0000155">
    <property type="term" value="F:phosphorelay sensor kinase activity"/>
    <property type="evidence" value="ECO:0007669"/>
    <property type="project" value="InterPro"/>
</dbReference>
<keyword evidence="8" id="KW-0902">Two-component regulatory system</keyword>
<evidence type="ECO:0000256" key="1">
    <source>
        <dbReference type="ARBA" id="ARBA00000085"/>
    </source>
</evidence>
<reference evidence="12 13" key="1">
    <citation type="journal article" date="2015" name="Genome Announc.">
        <title>Complete Genome Sequence of the Type Strain Corynebacterium testudinoris DSM 44614, Recovered from Necrotic Lesions in the Mouth of a Tortoise.</title>
        <authorList>
            <person name="Ruckert C."/>
            <person name="Kriete M."/>
            <person name="Jaenicke S."/>
            <person name="Winkler A."/>
            <person name="Tauch A."/>
        </authorList>
    </citation>
    <scope>NUCLEOTIDE SEQUENCE [LARGE SCALE GENOMIC DNA]</scope>
    <source>
        <strain evidence="12 13">DSM 44614</strain>
    </source>
</reference>